<dbReference type="Proteomes" id="UP001596066">
    <property type="component" value="Unassembled WGS sequence"/>
</dbReference>
<feature type="transmembrane region" description="Helical" evidence="1">
    <location>
        <begin position="100"/>
        <end position="120"/>
    </location>
</feature>
<feature type="transmembrane region" description="Helical" evidence="1">
    <location>
        <begin position="56"/>
        <end position="73"/>
    </location>
</feature>
<accession>A0ABW0V6M6</accession>
<evidence type="ECO:0000313" key="3">
    <source>
        <dbReference type="Proteomes" id="UP001596066"/>
    </source>
</evidence>
<name>A0ABW0V6M6_9ACTN</name>
<feature type="transmembrane region" description="Helical" evidence="1">
    <location>
        <begin position="176"/>
        <end position="201"/>
    </location>
</feature>
<keyword evidence="1" id="KW-0812">Transmembrane</keyword>
<sequence length="259" mass="28110">MIESENKPGSPWWGLFRAKVAACWSRLLVVQLLFSVAYVAGWLLQAVVDWTMPPPTGYLLLLALNGLIAAWNWSTQLRILDGDADLMTALLPDVRRITRLWGWSLLLSLPGQSGLLVYVLDDRTFGDFMFSPMPIVVGLCSLYLSFGASLLPIAILVEGQGIRRAWRLSHTGLRVVLPLVALVLLPSLSFPLLQQVVIATVDGSGNIALVIQLSLLVANLVLQPLTTVVRYVVYRLSPLHPSAAAAPVADLAPAAAQEA</sequence>
<evidence type="ECO:0000256" key="1">
    <source>
        <dbReference type="SAM" id="Phobius"/>
    </source>
</evidence>
<keyword evidence="3" id="KW-1185">Reference proteome</keyword>
<feature type="transmembrane region" description="Helical" evidence="1">
    <location>
        <begin position="207"/>
        <end position="233"/>
    </location>
</feature>
<organism evidence="2 3">
    <name type="scientific">Kitasatospora cinereorecta</name>
    <dbReference type="NCBI Taxonomy" id="285560"/>
    <lineage>
        <taxon>Bacteria</taxon>
        <taxon>Bacillati</taxon>
        <taxon>Actinomycetota</taxon>
        <taxon>Actinomycetes</taxon>
        <taxon>Kitasatosporales</taxon>
        <taxon>Streptomycetaceae</taxon>
        <taxon>Kitasatospora</taxon>
    </lineage>
</organism>
<gene>
    <name evidence="2" type="ORF">ACFPZF_03580</name>
</gene>
<feature type="transmembrane region" description="Helical" evidence="1">
    <location>
        <begin position="21"/>
        <end position="44"/>
    </location>
</feature>
<evidence type="ECO:0000313" key="2">
    <source>
        <dbReference type="EMBL" id="MFC5640434.1"/>
    </source>
</evidence>
<comment type="caution">
    <text evidence="2">The sequence shown here is derived from an EMBL/GenBank/DDBJ whole genome shotgun (WGS) entry which is preliminary data.</text>
</comment>
<keyword evidence="1" id="KW-1133">Transmembrane helix</keyword>
<dbReference type="RefSeq" id="WP_346141396.1">
    <property type="nucleotide sequence ID" value="NZ_BAAAUA010000004.1"/>
</dbReference>
<feature type="transmembrane region" description="Helical" evidence="1">
    <location>
        <begin position="132"/>
        <end position="156"/>
    </location>
</feature>
<dbReference type="EMBL" id="JBHSOC010000004">
    <property type="protein sequence ID" value="MFC5640434.1"/>
    <property type="molecule type" value="Genomic_DNA"/>
</dbReference>
<reference evidence="3" key="1">
    <citation type="journal article" date="2019" name="Int. J. Syst. Evol. Microbiol.">
        <title>The Global Catalogue of Microorganisms (GCM) 10K type strain sequencing project: providing services to taxonomists for standard genome sequencing and annotation.</title>
        <authorList>
            <consortium name="The Broad Institute Genomics Platform"/>
            <consortium name="The Broad Institute Genome Sequencing Center for Infectious Disease"/>
            <person name="Wu L."/>
            <person name="Ma J."/>
        </authorList>
    </citation>
    <scope>NUCLEOTIDE SEQUENCE [LARGE SCALE GENOMIC DNA]</scope>
    <source>
        <strain evidence="3">CGMCC 4.1622</strain>
    </source>
</reference>
<protein>
    <submittedName>
        <fullName evidence="2">Uncharacterized protein</fullName>
    </submittedName>
</protein>
<proteinExistence type="predicted"/>
<keyword evidence="1" id="KW-0472">Membrane</keyword>